<reference evidence="4" key="1">
    <citation type="submission" date="2025-08" db="UniProtKB">
        <authorList>
            <consortium name="RefSeq"/>
        </authorList>
    </citation>
    <scope>IDENTIFICATION</scope>
</reference>
<evidence type="ECO:0000313" key="4">
    <source>
        <dbReference type="RefSeq" id="XP_055871250.1"/>
    </source>
</evidence>
<keyword evidence="2" id="KW-0472">Membrane</keyword>
<proteinExistence type="predicted"/>
<evidence type="ECO:0000256" key="2">
    <source>
        <dbReference type="SAM" id="Phobius"/>
    </source>
</evidence>
<evidence type="ECO:0000256" key="1">
    <source>
        <dbReference type="SAM" id="MobiDB-lite"/>
    </source>
</evidence>
<name>A0A9W2Z8L7_BIOGL</name>
<protein>
    <submittedName>
        <fullName evidence="4">Uncharacterized protein LOC106080324</fullName>
    </submittedName>
</protein>
<dbReference type="OrthoDB" id="6050078at2759"/>
<evidence type="ECO:0000313" key="3">
    <source>
        <dbReference type="Proteomes" id="UP001165740"/>
    </source>
</evidence>
<sequence length="185" mass="21081">MPFISRNARHSKPYHDLSVFQRSTESNESQTSTISHLKQTWEKISNWTIFLPYVPRLSFWSSCSTTDHIIGLTLHCFILSLMVLGVALAKLTWIGFKLACFIFLNYAVFRGDIMPIQEDNSEPITHEQIQDATIFDSCGLKIIVLQKRTRRMNTPVLSDLTPSRPYDSGSDSSQDTFSISTNKTI</sequence>
<keyword evidence="2" id="KW-0812">Transmembrane</keyword>
<dbReference type="GeneID" id="106080324"/>
<dbReference type="RefSeq" id="XP_055871250.1">
    <property type="nucleotide sequence ID" value="XM_056015275.1"/>
</dbReference>
<dbReference type="Proteomes" id="UP001165740">
    <property type="component" value="Chromosome 17"/>
</dbReference>
<feature type="region of interest" description="Disordered" evidence="1">
    <location>
        <begin position="156"/>
        <end position="185"/>
    </location>
</feature>
<dbReference type="AlphaFoldDB" id="A0A9W2Z8L7"/>
<keyword evidence="2" id="KW-1133">Transmembrane helix</keyword>
<gene>
    <name evidence="4" type="primary">LOC106080324</name>
</gene>
<keyword evidence="3" id="KW-1185">Reference proteome</keyword>
<feature type="transmembrane region" description="Helical" evidence="2">
    <location>
        <begin position="69"/>
        <end position="87"/>
    </location>
</feature>
<accession>A0A9W2Z8L7</accession>
<organism evidence="3 4">
    <name type="scientific">Biomphalaria glabrata</name>
    <name type="common">Bloodfluke planorb</name>
    <name type="synonym">Freshwater snail</name>
    <dbReference type="NCBI Taxonomy" id="6526"/>
    <lineage>
        <taxon>Eukaryota</taxon>
        <taxon>Metazoa</taxon>
        <taxon>Spiralia</taxon>
        <taxon>Lophotrochozoa</taxon>
        <taxon>Mollusca</taxon>
        <taxon>Gastropoda</taxon>
        <taxon>Heterobranchia</taxon>
        <taxon>Euthyneura</taxon>
        <taxon>Panpulmonata</taxon>
        <taxon>Hygrophila</taxon>
        <taxon>Lymnaeoidea</taxon>
        <taxon>Planorbidae</taxon>
        <taxon>Biomphalaria</taxon>
    </lineage>
</organism>
<feature type="compositionally biased region" description="Polar residues" evidence="1">
    <location>
        <begin position="169"/>
        <end position="185"/>
    </location>
</feature>